<name>A0A852VQ98_9BACT</name>
<dbReference type="CDD" id="cd05400">
    <property type="entry name" value="NT_2-5OAS_ClassI-CCAase"/>
    <property type="match status" value="1"/>
</dbReference>
<dbReference type="Gene3D" id="3.30.460.10">
    <property type="entry name" value="Beta Polymerase, domain 2"/>
    <property type="match status" value="1"/>
</dbReference>
<accession>A0A852VQ98</accession>
<dbReference type="InterPro" id="IPR006116">
    <property type="entry name" value="NT_2-5OAS_ClassI-CCAase"/>
</dbReference>
<evidence type="ECO:0000313" key="3">
    <source>
        <dbReference type="Proteomes" id="UP000564385"/>
    </source>
</evidence>
<keyword evidence="1" id="KW-0051">Antiviral defense</keyword>
<dbReference type="Proteomes" id="UP000564385">
    <property type="component" value="Unassembled WGS sequence"/>
</dbReference>
<proteinExistence type="predicted"/>
<evidence type="ECO:0008006" key="4">
    <source>
        <dbReference type="Google" id="ProtNLM"/>
    </source>
</evidence>
<dbReference type="SUPFAM" id="SSF81301">
    <property type="entry name" value="Nucleotidyltransferase"/>
    <property type="match status" value="1"/>
</dbReference>
<gene>
    <name evidence="2" type="ORF">HDF08_003614</name>
</gene>
<dbReference type="InterPro" id="IPR043519">
    <property type="entry name" value="NT_sf"/>
</dbReference>
<dbReference type="GO" id="GO:0016779">
    <property type="term" value="F:nucleotidyltransferase activity"/>
    <property type="evidence" value="ECO:0007669"/>
    <property type="project" value="InterPro"/>
</dbReference>
<dbReference type="AlphaFoldDB" id="A0A852VQ98"/>
<evidence type="ECO:0000256" key="1">
    <source>
        <dbReference type="ARBA" id="ARBA00023118"/>
    </source>
</evidence>
<protein>
    <recommendedName>
        <fullName evidence="4">Nucleotidyltransferase</fullName>
    </recommendedName>
</protein>
<dbReference type="GO" id="GO:0051607">
    <property type="term" value="P:defense response to virus"/>
    <property type="evidence" value="ECO:0007669"/>
    <property type="project" value="UniProtKB-KW"/>
</dbReference>
<comment type="caution">
    <text evidence="2">The sequence shown here is derived from an EMBL/GenBank/DDBJ whole genome shotgun (WGS) entry which is preliminary data.</text>
</comment>
<organism evidence="2 3">
    <name type="scientific">Tunturiibacter lichenicola</name>
    <dbReference type="NCBI Taxonomy" id="2051959"/>
    <lineage>
        <taxon>Bacteria</taxon>
        <taxon>Pseudomonadati</taxon>
        <taxon>Acidobacteriota</taxon>
        <taxon>Terriglobia</taxon>
        <taxon>Terriglobales</taxon>
        <taxon>Acidobacteriaceae</taxon>
        <taxon>Tunturiibacter</taxon>
    </lineage>
</organism>
<sequence>MTADEYLNMLLVREAVNTGTTSPVLAVQATLMPIFWEWAGSQLLAVHPSGSFMKGTAILSGTDIDLFISLSETTKESLKEIHALLFTKLTQVGYAPMRQNVSLNIKVQGFSVDLVPAKRQNPLLNDHSLYRRNGGEWTKTNVVTHINYVRAANCQQEIRILKLWRNQKKLDFPSFYLELTVIKALSLQTGYTLGRRVQIVFEYLRDTFATVRVVDPANSNNFISDDVTDGEKLKIIAAAKAARNAANWNEIVK</sequence>
<reference evidence="2 3" key="1">
    <citation type="submission" date="2020-07" db="EMBL/GenBank/DDBJ databases">
        <title>Genomic Encyclopedia of Type Strains, Phase IV (KMG-V): Genome sequencing to study the core and pangenomes of soil and plant-associated prokaryotes.</title>
        <authorList>
            <person name="Whitman W."/>
        </authorList>
    </citation>
    <scope>NUCLEOTIDE SEQUENCE [LARGE SCALE GENOMIC DNA]</scope>
    <source>
        <strain evidence="2 3">M8UP22</strain>
    </source>
</reference>
<dbReference type="EMBL" id="JACCCU010000002">
    <property type="protein sequence ID" value="NYF91512.1"/>
    <property type="molecule type" value="Genomic_DNA"/>
</dbReference>
<evidence type="ECO:0000313" key="2">
    <source>
        <dbReference type="EMBL" id="NYF91512.1"/>
    </source>
</evidence>